<dbReference type="EMBL" id="VULT01000017">
    <property type="protein sequence ID" value="MSS18168.1"/>
    <property type="molecule type" value="Genomic_DNA"/>
</dbReference>
<reference evidence="3 4" key="1">
    <citation type="submission" date="2019-08" db="EMBL/GenBank/DDBJ databases">
        <title>In-depth cultivation of the pig gut microbiome towards novel bacterial diversity and tailored functional studies.</title>
        <authorList>
            <person name="Wylensek D."/>
            <person name="Hitch T.C.A."/>
            <person name="Clavel T."/>
        </authorList>
    </citation>
    <scope>NUCLEOTIDE SEQUENCE [LARGE SCALE GENOMIC DNA]</scope>
    <source>
        <strain evidence="3 4">Oil-RF-744-WCA-WT-10</strain>
    </source>
</reference>
<dbReference type="Pfam" id="PF13290">
    <property type="entry name" value="CHB_HEX_C_1"/>
    <property type="match status" value="1"/>
</dbReference>
<sequence length="569" mass="61708">MINRQPNTLKMKKLSILLLFAIMAIFQAQATTEEINFALEGLRGTVQEFTSKSNHFYMTFVSTTYSYSDKALRINGSVKITSRVGPISKIVFTFVEGHAPTSQNCVITLESQSSYTKTTDIQATTLTWAGFATIIKIDKNPSSSQSPYTWYLKKMEITYGETEVAAPTFSPEGGEYNEPRSVTITSTTQGATISYSTDGGANWATYQSPIAVTHGTTTIQAKATYNNTESKISTATYKIKPATVTLKDLMTQGSGALDVADASMQAITRVEDKAASRYYVLVKDADGASIEKVEKAEGLASYKVNGQDQTAYDQSNWMLVEVSKQDYTAFDKENCSVSRIAGGLYNGDACNPVLSRAADGTMPVITYGDKGDQYTPNQYCPVNFMASYTSDYSGNGAQGSNGTATYFFMNPKAQEYATVVWAVWDKATSAFYVPAPDGVNNKLGFYGKFEVALDYNDGDVKYLTDVQDQHMYTFPAIVKKLTAQQAAARKVNANTGGGTAQPGYIVYPLELNAASGVVTAVSDVHSTKTVKHVSYYNLAGAEIAAPQAGVNIVVTTYTDGTTRATKMMK</sequence>
<evidence type="ECO:0000259" key="2">
    <source>
        <dbReference type="Pfam" id="PF13290"/>
    </source>
</evidence>
<organism evidence="3 4">
    <name type="scientific">Sodaliphilus pleomorphus</name>
    <dbReference type="NCBI Taxonomy" id="2606626"/>
    <lineage>
        <taxon>Bacteria</taxon>
        <taxon>Pseudomonadati</taxon>
        <taxon>Bacteroidota</taxon>
        <taxon>Bacteroidia</taxon>
        <taxon>Bacteroidales</taxon>
        <taxon>Muribaculaceae</taxon>
        <taxon>Sodaliphilus</taxon>
    </lineage>
</organism>
<keyword evidence="1" id="KW-0732">Signal</keyword>
<dbReference type="Gene3D" id="2.60.40.10">
    <property type="entry name" value="Immunoglobulins"/>
    <property type="match status" value="1"/>
</dbReference>
<feature type="domain" description="GH29D-like beta-sandwich" evidence="2">
    <location>
        <begin position="171"/>
        <end position="230"/>
    </location>
</feature>
<feature type="signal peptide" evidence="1">
    <location>
        <begin position="1"/>
        <end position="30"/>
    </location>
</feature>
<keyword evidence="4" id="KW-1185">Reference proteome</keyword>
<gene>
    <name evidence="3" type="ORF">FYJ29_10420</name>
</gene>
<protein>
    <recommendedName>
        <fullName evidence="2">GH29D-like beta-sandwich domain-containing protein</fullName>
    </recommendedName>
</protein>
<evidence type="ECO:0000313" key="4">
    <source>
        <dbReference type="Proteomes" id="UP000483362"/>
    </source>
</evidence>
<accession>A0A6L5XF39</accession>
<comment type="caution">
    <text evidence="3">The sequence shown here is derived from an EMBL/GenBank/DDBJ whole genome shotgun (WGS) entry which is preliminary data.</text>
</comment>
<proteinExistence type="predicted"/>
<evidence type="ECO:0000313" key="3">
    <source>
        <dbReference type="EMBL" id="MSS18168.1"/>
    </source>
</evidence>
<evidence type="ECO:0000256" key="1">
    <source>
        <dbReference type="SAM" id="SignalP"/>
    </source>
</evidence>
<dbReference type="InterPro" id="IPR059177">
    <property type="entry name" value="GH29D-like_dom"/>
</dbReference>
<dbReference type="Proteomes" id="UP000483362">
    <property type="component" value="Unassembled WGS sequence"/>
</dbReference>
<feature type="chain" id="PRO_5026746907" description="GH29D-like beta-sandwich domain-containing protein" evidence="1">
    <location>
        <begin position="31"/>
        <end position="569"/>
    </location>
</feature>
<dbReference type="InterPro" id="IPR013783">
    <property type="entry name" value="Ig-like_fold"/>
</dbReference>
<name>A0A6L5XF39_9BACT</name>
<dbReference type="AlphaFoldDB" id="A0A6L5XF39"/>